<evidence type="ECO:0000256" key="1">
    <source>
        <dbReference type="SAM" id="MobiDB-lite"/>
    </source>
</evidence>
<dbReference type="AlphaFoldDB" id="A0A5C6JVY6"/>
<evidence type="ECO:0000313" key="2">
    <source>
        <dbReference type="EMBL" id="TWV53410.1"/>
    </source>
</evidence>
<organism evidence="2 3">
    <name type="scientific">Streptomyces misionensis</name>
    <dbReference type="NCBI Taxonomy" id="67331"/>
    <lineage>
        <taxon>Bacteria</taxon>
        <taxon>Bacillati</taxon>
        <taxon>Actinomycetota</taxon>
        <taxon>Actinomycetes</taxon>
        <taxon>Kitasatosporales</taxon>
        <taxon>Streptomycetaceae</taxon>
        <taxon>Streptomyces</taxon>
    </lineage>
</organism>
<name>A0A5C6JVY6_9ACTN</name>
<protein>
    <recommendedName>
        <fullName evidence="4">AG1 protein</fullName>
    </recommendedName>
</protein>
<proteinExistence type="predicted"/>
<comment type="caution">
    <text evidence="2">The sequence shown here is derived from an EMBL/GenBank/DDBJ whole genome shotgun (WGS) entry which is preliminary data.</text>
</comment>
<reference evidence="2" key="1">
    <citation type="journal article" date="2019" name="Microbiol. Resour. Announc.">
        <title>Draft Genomic Sequences of Streptomyces misionensis and Streptomyces albidoflavus, bacteria applied for phytopathogen biocontrol.</title>
        <authorList>
            <person name="Pylro V."/>
            <person name="Dias A."/>
            <person name="Andreote F."/>
            <person name="Varani A."/>
            <person name="Andreote C."/>
            <person name="Bernardo E."/>
            <person name="Martins T."/>
        </authorList>
    </citation>
    <scope>NUCLEOTIDE SEQUENCE [LARGE SCALE GENOMIC DNA]</scope>
    <source>
        <strain evidence="2">66</strain>
    </source>
</reference>
<evidence type="ECO:0000313" key="3">
    <source>
        <dbReference type="Proteomes" id="UP000320481"/>
    </source>
</evidence>
<dbReference type="Proteomes" id="UP000320481">
    <property type="component" value="Unassembled WGS sequence"/>
</dbReference>
<feature type="region of interest" description="Disordered" evidence="1">
    <location>
        <begin position="140"/>
        <end position="166"/>
    </location>
</feature>
<dbReference type="EMBL" id="VOGW01000059">
    <property type="protein sequence ID" value="TWV53410.1"/>
    <property type="molecule type" value="Genomic_DNA"/>
</dbReference>
<gene>
    <name evidence="2" type="ORF">FRZ03_10755</name>
</gene>
<evidence type="ECO:0008006" key="4">
    <source>
        <dbReference type="Google" id="ProtNLM"/>
    </source>
</evidence>
<dbReference type="RefSeq" id="WP_146464919.1">
    <property type="nucleotide sequence ID" value="NZ_VOGW01000059.1"/>
</dbReference>
<accession>A0A5C6JVY6</accession>
<sequence length="166" mass="18151">MAWDEWEQLKTDAARRGAGSPRMQLNHAVPIEGSTTYGDLKVTNADLAGIGKEAHDLYDQLWKRARVAQATSESAAGDLSGQGFTLGAGLKHVHERWEDQLKSLLDACAQIANHMHVTQKIHSGDDGYIARSMSSIDTLDAGFDDRVGPPGEKNPVYETPKPKKKQ</sequence>
<keyword evidence="3" id="KW-1185">Reference proteome</keyword>